<protein>
    <submittedName>
        <fullName evidence="1">Uncharacterized protein</fullName>
    </submittedName>
</protein>
<evidence type="ECO:0000313" key="1">
    <source>
        <dbReference type="EMBL" id="PAK21716.1"/>
    </source>
</evidence>
<reference evidence="2" key="1">
    <citation type="submission" date="2017-08" db="EMBL/GenBank/DDBJ databases">
        <authorList>
            <person name="Alvarez-Ponce D."/>
            <person name="Weitzman C.L."/>
            <person name="Tillett R.L."/>
            <person name="Sandmeier F.C."/>
            <person name="Tracy C.R."/>
        </authorList>
    </citation>
    <scope>NUCLEOTIDE SEQUENCE [LARGE SCALE GENOMIC DNA]</scope>
    <source>
        <strain evidence="2">723</strain>
    </source>
</reference>
<name>A0A269TKX7_9BACT</name>
<comment type="caution">
    <text evidence="1">The sequence shown here is derived from an EMBL/GenBank/DDBJ whole genome shotgun (WGS) entry which is preliminary data.</text>
</comment>
<dbReference type="AlphaFoldDB" id="A0A269TKX7"/>
<proteinExistence type="predicted"/>
<sequence length="62" mass="7472">ISLDLNNKYSFIVLPFELHFCYYPSKVFIIHTFFNKKRVPKPAKNCAKNKFVNQLLFEYIIK</sequence>
<dbReference type="EMBL" id="NQNY01000001">
    <property type="protein sequence ID" value="PAK21716.1"/>
    <property type="molecule type" value="Genomic_DNA"/>
</dbReference>
<gene>
    <name evidence="1" type="ORF">CJJ23_00005</name>
</gene>
<accession>A0A269TKX7</accession>
<dbReference type="Proteomes" id="UP000216943">
    <property type="component" value="Unassembled WGS sequence"/>
</dbReference>
<feature type="non-terminal residue" evidence="1">
    <location>
        <position position="1"/>
    </location>
</feature>
<evidence type="ECO:0000313" key="2">
    <source>
        <dbReference type="Proteomes" id="UP000216943"/>
    </source>
</evidence>
<organism evidence="1 2">
    <name type="scientific">Mycoplasmopsis agassizii</name>
    <dbReference type="NCBI Taxonomy" id="33922"/>
    <lineage>
        <taxon>Bacteria</taxon>
        <taxon>Bacillati</taxon>
        <taxon>Mycoplasmatota</taxon>
        <taxon>Mycoplasmoidales</taxon>
        <taxon>Metamycoplasmataceae</taxon>
        <taxon>Mycoplasmopsis</taxon>
    </lineage>
</organism>